<keyword evidence="2" id="KW-1185">Reference proteome</keyword>
<comment type="caution">
    <text evidence="1">The sequence shown here is derived from an EMBL/GenBank/DDBJ whole genome shotgun (WGS) entry which is preliminary data.</text>
</comment>
<gene>
    <name evidence="1" type="ORF">B0H16DRAFT_786499</name>
</gene>
<dbReference type="InterPro" id="IPR032675">
    <property type="entry name" value="LRR_dom_sf"/>
</dbReference>
<accession>A0AAD7DU20</accession>
<evidence type="ECO:0000313" key="2">
    <source>
        <dbReference type="Proteomes" id="UP001215598"/>
    </source>
</evidence>
<reference evidence="1" key="1">
    <citation type="submission" date="2023-03" db="EMBL/GenBank/DDBJ databases">
        <title>Massive genome expansion in bonnet fungi (Mycena s.s.) driven by repeated elements and novel gene families across ecological guilds.</title>
        <authorList>
            <consortium name="Lawrence Berkeley National Laboratory"/>
            <person name="Harder C.B."/>
            <person name="Miyauchi S."/>
            <person name="Viragh M."/>
            <person name="Kuo A."/>
            <person name="Thoen E."/>
            <person name="Andreopoulos B."/>
            <person name="Lu D."/>
            <person name="Skrede I."/>
            <person name="Drula E."/>
            <person name="Henrissat B."/>
            <person name="Morin E."/>
            <person name="Kohler A."/>
            <person name="Barry K."/>
            <person name="LaButti K."/>
            <person name="Morin E."/>
            <person name="Salamov A."/>
            <person name="Lipzen A."/>
            <person name="Mereny Z."/>
            <person name="Hegedus B."/>
            <person name="Baldrian P."/>
            <person name="Stursova M."/>
            <person name="Weitz H."/>
            <person name="Taylor A."/>
            <person name="Grigoriev I.V."/>
            <person name="Nagy L.G."/>
            <person name="Martin F."/>
            <person name="Kauserud H."/>
        </authorList>
    </citation>
    <scope>NUCLEOTIDE SEQUENCE</scope>
    <source>
        <strain evidence="1">CBHHK182m</strain>
    </source>
</reference>
<dbReference type="EMBL" id="JARKIB010000579">
    <property type="protein sequence ID" value="KAJ7699102.1"/>
    <property type="molecule type" value="Genomic_DNA"/>
</dbReference>
<dbReference type="AlphaFoldDB" id="A0AAD7DU20"/>
<sequence>MENSLSGSLEAFPRPFPPDLERLIFEVTALSRPVWIPTLMLVAWRVKNWVEPLLYRIVFIRPQIRTLGPYGFPPLTTELLLRTIANKGPQFLSNAVQNINFDTFVLEITDLAIILDACTGLRNLVLNIAPGPCLLAIGSLNHLCRLEIVANAILLIEDDVRPVFPCLTHLELMSSVDDETGVSDLELPKTYAALRRLPQLTHLALGMLPTQLVVETIQQVDAQTPLRLESIVFLVERSLANAPFPEDDPRFVCVIYDIAYRLDWLRGADTGDDYWKAADCFIAAKRAGAIDRTQCEVVLSAYDYVPPPES</sequence>
<dbReference type="Gene3D" id="3.80.10.10">
    <property type="entry name" value="Ribonuclease Inhibitor"/>
    <property type="match status" value="1"/>
</dbReference>
<organism evidence="1 2">
    <name type="scientific">Mycena metata</name>
    <dbReference type="NCBI Taxonomy" id="1033252"/>
    <lineage>
        <taxon>Eukaryota</taxon>
        <taxon>Fungi</taxon>
        <taxon>Dikarya</taxon>
        <taxon>Basidiomycota</taxon>
        <taxon>Agaricomycotina</taxon>
        <taxon>Agaricomycetes</taxon>
        <taxon>Agaricomycetidae</taxon>
        <taxon>Agaricales</taxon>
        <taxon>Marasmiineae</taxon>
        <taxon>Mycenaceae</taxon>
        <taxon>Mycena</taxon>
    </lineage>
</organism>
<evidence type="ECO:0000313" key="1">
    <source>
        <dbReference type="EMBL" id="KAJ7699102.1"/>
    </source>
</evidence>
<protein>
    <submittedName>
        <fullName evidence="1">Uncharacterized protein</fullName>
    </submittedName>
</protein>
<proteinExistence type="predicted"/>
<dbReference type="Proteomes" id="UP001215598">
    <property type="component" value="Unassembled WGS sequence"/>
</dbReference>
<name>A0AAD7DU20_9AGAR</name>